<feature type="binding site" evidence="13">
    <location>
        <position position="320"/>
    </location>
    <ligand>
        <name>ATP</name>
        <dbReference type="ChEBI" id="CHEBI:30616"/>
    </ligand>
</feature>
<dbReference type="Pfam" id="PF06807">
    <property type="entry name" value="Clp1"/>
    <property type="match status" value="1"/>
</dbReference>
<evidence type="ECO:0000256" key="3">
    <source>
        <dbReference type="ARBA" id="ARBA00008430"/>
    </source>
</evidence>
<dbReference type="GO" id="GO:0010623">
    <property type="term" value="P:programmed cell death involved in cell development"/>
    <property type="evidence" value="ECO:0007669"/>
    <property type="project" value="UniProtKB-ARBA"/>
</dbReference>
<dbReference type="GO" id="GO:0005849">
    <property type="term" value="C:mRNA cleavage factor complex"/>
    <property type="evidence" value="ECO:0007669"/>
    <property type="project" value="InterPro"/>
</dbReference>
<evidence type="ECO:0000256" key="1">
    <source>
        <dbReference type="ARBA" id="ARBA00004123"/>
    </source>
</evidence>
<dbReference type="InterPro" id="IPR019956">
    <property type="entry name" value="Ubiquitin_dom"/>
</dbReference>
<accession>A0A914W0J6</accession>
<dbReference type="PANTHER" id="PTHR12755:SF6">
    <property type="entry name" value="POLYRIBONUCLEOTIDE 5'-HYDROXYL-KINASE CLP1"/>
    <property type="match status" value="1"/>
</dbReference>
<evidence type="ECO:0000313" key="16">
    <source>
        <dbReference type="WBParaSite" id="PSAMB.scaffold2775size21347.g19048.t1"/>
    </source>
</evidence>
<evidence type="ECO:0000256" key="13">
    <source>
        <dbReference type="HAMAP-Rule" id="MF_03035"/>
    </source>
</evidence>
<feature type="binding site" evidence="13">
    <location>
        <position position="280"/>
    </location>
    <ligand>
        <name>ATP</name>
        <dbReference type="ChEBI" id="CHEBI:30616"/>
    </ligand>
</feature>
<proteinExistence type="inferred from homology"/>
<dbReference type="PROSITE" id="PS50053">
    <property type="entry name" value="UBIQUITIN_2"/>
    <property type="match status" value="3"/>
</dbReference>
<dbReference type="Gene3D" id="2.40.30.330">
    <property type="entry name" value="Pre-mRNA cleavage complex subunit Clp1, C-terminal domain"/>
    <property type="match status" value="1"/>
</dbReference>
<dbReference type="GO" id="GO:0031124">
    <property type="term" value="P:mRNA 3'-end processing"/>
    <property type="evidence" value="ECO:0007669"/>
    <property type="project" value="UniProtKB-UniRule"/>
</dbReference>
<dbReference type="FunFam" id="2.40.30.330:FF:000001">
    <property type="entry name" value="Protein CLP1 homolog"/>
    <property type="match status" value="1"/>
</dbReference>
<dbReference type="CDD" id="cd01803">
    <property type="entry name" value="Ubl_ubiquitin"/>
    <property type="match status" value="3"/>
</dbReference>
<keyword evidence="7" id="KW-0677">Repeat</keyword>
<dbReference type="SUPFAM" id="SSF54236">
    <property type="entry name" value="Ubiquitin-like"/>
    <property type="match status" value="3"/>
</dbReference>
<dbReference type="InterPro" id="IPR027417">
    <property type="entry name" value="P-loop_NTPase"/>
</dbReference>
<dbReference type="WBParaSite" id="PSAMB.scaffold2775size21347.g19048.t1">
    <property type="protein sequence ID" value="PSAMB.scaffold2775size21347.g19048.t1"/>
    <property type="gene ID" value="PSAMB.scaffold2775size21347.g19048"/>
</dbReference>
<dbReference type="InterPro" id="IPR038239">
    <property type="entry name" value="Clp1_N_sf"/>
</dbReference>
<dbReference type="InterPro" id="IPR029071">
    <property type="entry name" value="Ubiquitin-like_domsf"/>
</dbReference>
<dbReference type="SMART" id="SM00213">
    <property type="entry name" value="UBQ"/>
    <property type="match status" value="3"/>
</dbReference>
<comment type="subcellular location">
    <subcellularLocation>
        <location evidence="2">Cytoplasm</location>
    </subcellularLocation>
    <subcellularLocation>
        <location evidence="1 13">Nucleus</location>
    </subcellularLocation>
</comment>
<keyword evidence="5" id="KW-1017">Isopeptide bond</keyword>
<feature type="binding site" evidence="13">
    <location>
        <begin position="387"/>
        <end position="392"/>
    </location>
    <ligand>
        <name>ATP</name>
        <dbReference type="ChEBI" id="CHEBI:30616"/>
    </ligand>
</feature>
<evidence type="ECO:0000256" key="8">
    <source>
        <dbReference type="ARBA" id="ARBA00022741"/>
    </source>
</evidence>
<dbReference type="InterPro" id="IPR028606">
    <property type="entry name" value="Clp1"/>
</dbReference>
<dbReference type="InterPro" id="IPR032319">
    <property type="entry name" value="CLP1_P"/>
</dbReference>
<protein>
    <recommendedName>
        <fullName evidence="13">Protein CLP1 homolog</fullName>
    </recommendedName>
</protein>
<dbReference type="GO" id="GO:0051731">
    <property type="term" value="F:polynucleotide 5'-hydroxyl-kinase activity"/>
    <property type="evidence" value="ECO:0007669"/>
    <property type="project" value="InterPro"/>
</dbReference>
<comment type="similarity">
    <text evidence="3">Belongs to the ubiquitin family.</text>
</comment>
<dbReference type="PRINTS" id="PR00348">
    <property type="entry name" value="UBIQUITIN"/>
</dbReference>
<dbReference type="InterPro" id="IPR038238">
    <property type="entry name" value="Clp1_C_sf"/>
</dbReference>
<evidence type="ECO:0000313" key="15">
    <source>
        <dbReference type="Proteomes" id="UP000887566"/>
    </source>
</evidence>
<dbReference type="Gene3D" id="3.40.50.300">
    <property type="entry name" value="P-loop containing nucleotide triphosphate hydrolases"/>
    <property type="match status" value="1"/>
</dbReference>
<dbReference type="FunFam" id="3.10.20.90:FF:000014">
    <property type="entry name" value="Ubiquitin-60S ribosomal L40 fusion"/>
    <property type="match status" value="1"/>
</dbReference>
<name>A0A914W0J6_9BILA</name>
<dbReference type="InterPro" id="IPR000626">
    <property type="entry name" value="Ubiquitin-like_dom"/>
</dbReference>
<dbReference type="FunFam" id="3.10.20.90:FF:000158">
    <property type="entry name" value="Polyubiquitin 5"/>
    <property type="match status" value="2"/>
</dbReference>
<dbReference type="PROSITE" id="PS00299">
    <property type="entry name" value="UBIQUITIN_1"/>
    <property type="match status" value="3"/>
</dbReference>
<dbReference type="Proteomes" id="UP000887566">
    <property type="component" value="Unplaced"/>
</dbReference>
<dbReference type="GO" id="GO:0005524">
    <property type="term" value="F:ATP binding"/>
    <property type="evidence" value="ECO:0007669"/>
    <property type="project" value="UniProtKB-UniRule"/>
</dbReference>
<dbReference type="Pfam" id="PF00240">
    <property type="entry name" value="ubiquitin"/>
    <property type="match status" value="3"/>
</dbReference>
<dbReference type="Pfam" id="PF16573">
    <property type="entry name" value="CLP1_N"/>
    <property type="match status" value="1"/>
</dbReference>
<keyword evidence="9 13" id="KW-0067">ATP-binding</keyword>
<dbReference type="FunFam" id="3.40.50.300:FF:000454">
    <property type="entry name" value="Protein CLP1 homolog"/>
    <property type="match status" value="1"/>
</dbReference>
<organism evidence="15 16">
    <name type="scientific">Plectus sambesii</name>
    <dbReference type="NCBI Taxonomy" id="2011161"/>
    <lineage>
        <taxon>Eukaryota</taxon>
        <taxon>Metazoa</taxon>
        <taxon>Ecdysozoa</taxon>
        <taxon>Nematoda</taxon>
        <taxon>Chromadorea</taxon>
        <taxon>Plectida</taxon>
        <taxon>Plectina</taxon>
        <taxon>Plectoidea</taxon>
        <taxon>Plectidae</taxon>
        <taxon>Plectus</taxon>
    </lineage>
</organism>
<dbReference type="Pfam" id="PF16575">
    <property type="entry name" value="CLP1_P"/>
    <property type="match status" value="1"/>
</dbReference>
<dbReference type="AlphaFoldDB" id="A0A914W0J6"/>
<evidence type="ECO:0000256" key="4">
    <source>
        <dbReference type="ARBA" id="ARBA00022490"/>
    </source>
</evidence>
<dbReference type="Gene3D" id="2.60.120.1030">
    <property type="entry name" value="Clp1, DNA binding domain"/>
    <property type="match status" value="1"/>
</dbReference>
<dbReference type="InterPro" id="IPR032324">
    <property type="entry name" value="Clp1_N"/>
</dbReference>
<comment type="function">
    <text evidence="13">Required for endonucleolytic cleavage during polyadenylation-dependent pre-mRNA 3'-end formation.</text>
</comment>
<keyword evidence="15" id="KW-1185">Reference proteome</keyword>
<evidence type="ECO:0000256" key="9">
    <source>
        <dbReference type="ARBA" id="ARBA00022840"/>
    </source>
</evidence>
<comment type="similarity">
    <text evidence="13">Belongs to the Clp1 family. Clp1 subfamily.</text>
</comment>
<evidence type="ECO:0000259" key="14">
    <source>
        <dbReference type="PROSITE" id="PS50053"/>
    </source>
</evidence>
<evidence type="ECO:0000256" key="6">
    <source>
        <dbReference type="ARBA" id="ARBA00022664"/>
    </source>
</evidence>
<evidence type="ECO:0000256" key="2">
    <source>
        <dbReference type="ARBA" id="ARBA00004496"/>
    </source>
</evidence>
<dbReference type="HAMAP" id="MF_03035">
    <property type="entry name" value="Clp1"/>
    <property type="match status" value="1"/>
</dbReference>
<keyword evidence="11 13" id="KW-0539">Nucleus</keyword>
<dbReference type="FunFam" id="2.60.120.1030:FF:000001">
    <property type="entry name" value="Protein CLP1 homolog 5"/>
    <property type="match status" value="1"/>
</dbReference>
<reference evidence="16" key="1">
    <citation type="submission" date="2022-11" db="UniProtKB">
        <authorList>
            <consortium name="WormBaseParasite"/>
        </authorList>
    </citation>
    <scope>IDENTIFICATION</scope>
</reference>
<dbReference type="SUPFAM" id="SSF52540">
    <property type="entry name" value="P-loop containing nucleoside triphosphate hydrolases"/>
    <property type="match status" value="2"/>
</dbReference>
<evidence type="ECO:0000256" key="5">
    <source>
        <dbReference type="ARBA" id="ARBA00022499"/>
    </source>
</evidence>
<evidence type="ECO:0000256" key="11">
    <source>
        <dbReference type="ARBA" id="ARBA00023242"/>
    </source>
</evidence>
<dbReference type="PANTHER" id="PTHR12755">
    <property type="entry name" value="CLEAVAGE/POLYADENYLATION FACTOR IA SUBUNIT CLP1P"/>
    <property type="match status" value="1"/>
</dbReference>
<dbReference type="GO" id="GO:0006388">
    <property type="term" value="P:tRNA splicing, via endonucleolytic cleavage and ligation"/>
    <property type="evidence" value="ECO:0007669"/>
    <property type="project" value="TreeGrafter"/>
</dbReference>
<dbReference type="GO" id="GO:0005737">
    <property type="term" value="C:cytoplasm"/>
    <property type="evidence" value="ECO:0007669"/>
    <property type="project" value="UniProtKB-SubCell"/>
</dbReference>
<evidence type="ECO:0000256" key="7">
    <source>
        <dbReference type="ARBA" id="ARBA00022737"/>
    </source>
</evidence>
<dbReference type="InterPro" id="IPR010655">
    <property type="entry name" value="Clp1_C"/>
</dbReference>
<keyword evidence="6 13" id="KW-0507">mRNA processing</keyword>
<sequence>MAALCPTTTSRRSRPCILVLRLRGGMQIFVKTLTGKTITLEVEPSDTIDNVKAKIQDKEGIPPDQQRLIFAGKQLEDGRTLSDYNIQKESTLHLVLRLRGGMQIFVKTLTGKTITLEVEPSDTIDNVKAKIQDKEGIPPDQQRLIFAGKQLEDGRTLSDYNIQKESTLHLVLRLRGGMQIFVKTLTGKTITLEVEPSDTIDNVKAKIQDKEGIPPDQQRLIFAGKQLEDGRTLSDYNIQKESTLHLVLRLRGGSGGKSVKMATGDDSAVVHEYRLIEDNELRFEVAATGDVVLEVVDGMAEVFGTELVLHKRYTFPPGSRVAVFTWHGAIVELIGKTDSAYIAKHTPMVIYVNTHAALEQLRQHAESKAMQQQNTRGPRIMIVGPTDVGKSTYCRMLLNYAVRQGRTPTFVDLDVGQGSISVPGTMGALFIERPSDVVEGFDRKAPLVYQFGCLSPGSNTVLYDLLVKEMAEVITRRCTSSPDANCGGVIINTCGWVKGEGYACLVNAAEAFEVDVVIVLDHERLYNELQRDLPAFVKILHQPKSGGVEDRTREMRVASRRSTTRKYFYGTRQQPFYPHTFDMRFDEFELVKIGAAELPDSLLPFGMKTEDHRTKVVSVTPSPQLVHHLLALSMAEAADETVLKANVAGFVCVAAVNMEKEVLTLLSPQPYPLPRKLLVLSEVTFMDTDNNR</sequence>
<evidence type="ECO:0000256" key="10">
    <source>
        <dbReference type="ARBA" id="ARBA00022843"/>
    </source>
</evidence>
<comment type="function">
    <text evidence="12">Ubiquitin exists either covalently attached to another protein, or free (unanchored). When covalently bound, it is conjugated to target proteins via an isopeptide bond either as a monomer (monoubiquitin), a polymer linked via different Lys residues of the ubiquitin (polyubiquitin chains) or a linear polymer linked via the initiator Met of the ubiquitin (linear polyubiquitin chains). Polyubiquitin chains, when attached to a target protein, have different functions depending on the Lys residue of the ubiquitin that is linked: Lys-48-linked is involved in protein degradation via the proteasome. Linear polymer chains formed via attachment by the initiator Met lead to cell signaling. Ubiquitin is usually conjugated to Lys residues of target proteins, however, in rare cases, conjugation to Cys or Ser residues has been observed. When polyubiquitin is free (unanchored-polyubiquitin), it also has distinct roles, such as in activation of protein kinases, and in signaling.</text>
</comment>
<dbReference type="InterPro" id="IPR045116">
    <property type="entry name" value="Clp1/Grc3"/>
</dbReference>
<evidence type="ECO:0000256" key="12">
    <source>
        <dbReference type="ARBA" id="ARBA00054839"/>
    </source>
</evidence>
<dbReference type="GO" id="GO:0007420">
    <property type="term" value="P:brain development"/>
    <property type="evidence" value="ECO:0007669"/>
    <property type="project" value="UniProtKB-ARBA"/>
</dbReference>
<feature type="domain" description="Ubiquitin-like" evidence="14">
    <location>
        <begin position="102"/>
        <end position="177"/>
    </location>
</feature>
<keyword evidence="4" id="KW-0963">Cytoplasm</keyword>
<keyword evidence="10" id="KW-0832">Ubl conjugation</keyword>
<dbReference type="InterPro" id="IPR019954">
    <property type="entry name" value="Ubiquitin_CS"/>
</dbReference>
<dbReference type="Gene3D" id="3.10.20.90">
    <property type="entry name" value="Phosphatidylinositol 3-kinase Catalytic Subunit, Chain A, domain 1"/>
    <property type="match status" value="3"/>
</dbReference>
<feature type="domain" description="Ubiquitin-like" evidence="14">
    <location>
        <begin position="26"/>
        <end position="101"/>
    </location>
</feature>
<feature type="domain" description="Ubiquitin-like" evidence="14">
    <location>
        <begin position="178"/>
        <end position="253"/>
    </location>
</feature>
<keyword evidence="8 13" id="KW-0547">Nucleotide-binding</keyword>